<reference evidence="8 9" key="1">
    <citation type="submission" date="2016-11" db="EMBL/GenBank/DDBJ databases">
        <authorList>
            <person name="Jaros S."/>
            <person name="Januszkiewicz K."/>
            <person name="Wedrychowicz H."/>
        </authorList>
    </citation>
    <scope>NUCLEOTIDE SEQUENCE [LARGE SCALE GENOMIC DNA]</scope>
    <source>
        <strain evidence="8 9">Y1</strain>
    </source>
</reference>
<keyword evidence="4 6" id="KW-1133">Transmembrane helix</keyword>
<feature type="transmembrane region" description="Helical" evidence="6">
    <location>
        <begin position="620"/>
        <end position="641"/>
    </location>
</feature>
<dbReference type="InterPro" id="IPR027022">
    <property type="entry name" value="ABC_permease_BceB-typ"/>
</dbReference>
<dbReference type="GO" id="GO:0055085">
    <property type="term" value="P:transmembrane transport"/>
    <property type="evidence" value="ECO:0007669"/>
    <property type="project" value="UniProtKB-UniRule"/>
</dbReference>
<keyword evidence="6" id="KW-0813">Transport</keyword>
<feature type="transmembrane region" description="Helical" evidence="6">
    <location>
        <begin position="104"/>
        <end position="137"/>
    </location>
</feature>
<sequence>MLFKISMSNIRKSMKDYAIYFFTLIIGVAVFYIFNAIESQTAFLNMNEDRREMIRFLTTAISGVSVFVAIVLGLLIVYASRFLMKRRNKEFALYMMLGMSKWKISALLLCETVIIGAGSLFVGLLIGVGLSQIMSAVVANLFEADMSNYRFTVSASAIVKTVLYFGIMYVVVIIRSGFVISRCRLITLMNSGKRSEKITMKNTWVCMIVFILSAVVLSYAYYMVGWNQWNLNTDKIITAIIMGAVATFFIFWSVAGMLLRVIMSVKGVYHKGLNSFTFRQISSKVNTTVASMTVICLMLFLTICTLSTAFIIRNSMNEQIEKNFPIDFFADYGKTETIDGDEYPLYSSIDDEYSQKGLDIRDEFSEYHNFHVYYDREFTLSIFIGDAINDLNGYFESFESAGKSMEPIMKLSDYNALMKLYGKKTIELKENEYALCASFEPMVDIYDRLFSDKHEITLFGNTLANHSHHTIKGYIAPKIQPINTGMFIVPDSIIDEAKEDEGLLVAADVFAGNYKSSDKKETEKIEKEVLEKWKNVMGNIMGEENVGYSYYTNTRIEAANSAVGVSALVTFLGLYIGFVFLVSCGAILALKELSESVDSMPRYTMLRKLGVEEKDITKSIFLQTGIFFLLPLLLACLHSYFGMRLGKFGLDMVVVGSFTKPMFFTAAVVVLIYGGYFLLTFFGSKSIVKEQK</sequence>
<feature type="transmembrane region" description="Helical" evidence="6">
    <location>
        <begin position="157"/>
        <end position="181"/>
    </location>
</feature>
<keyword evidence="3 6" id="KW-0812">Transmembrane</keyword>
<dbReference type="OrthoDB" id="9781780at2"/>
<protein>
    <submittedName>
        <fullName evidence="8">Putative ABC transport system permease protein</fullName>
    </submittedName>
</protein>
<feature type="transmembrane region" description="Helical" evidence="6">
    <location>
        <begin position="202"/>
        <end position="224"/>
    </location>
</feature>
<gene>
    <name evidence="8" type="ORF">SAMN04487860_104256</name>
</gene>
<dbReference type="EMBL" id="FRCT01000004">
    <property type="protein sequence ID" value="SHM42964.1"/>
    <property type="molecule type" value="Genomic_DNA"/>
</dbReference>
<dbReference type="AlphaFoldDB" id="A0A1M7IQ76"/>
<evidence type="ECO:0000256" key="5">
    <source>
        <dbReference type="ARBA" id="ARBA00023136"/>
    </source>
</evidence>
<dbReference type="RefSeq" id="WP_072949951.1">
    <property type="nucleotide sequence ID" value="NZ_FRCT01000004.1"/>
</dbReference>
<dbReference type="Pfam" id="PF02687">
    <property type="entry name" value="FtsX"/>
    <property type="match status" value="1"/>
</dbReference>
<evidence type="ECO:0000256" key="3">
    <source>
        <dbReference type="ARBA" id="ARBA00022692"/>
    </source>
</evidence>
<dbReference type="InterPro" id="IPR003838">
    <property type="entry name" value="ABC3_permease_C"/>
</dbReference>
<organism evidence="8 9">
    <name type="scientific">Ruminococcus flavefaciens</name>
    <dbReference type="NCBI Taxonomy" id="1265"/>
    <lineage>
        <taxon>Bacteria</taxon>
        <taxon>Bacillati</taxon>
        <taxon>Bacillota</taxon>
        <taxon>Clostridia</taxon>
        <taxon>Eubacteriales</taxon>
        <taxon>Oscillospiraceae</taxon>
        <taxon>Ruminococcus</taxon>
    </lineage>
</organism>
<evidence type="ECO:0000256" key="2">
    <source>
        <dbReference type="ARBA" id="ARBA00022475"/>
    </source>
</evidence>
<dbReference type="PIRSF" id="PIRSF018968">
    <property type="entry name" value="ABC_permease_BceB"/>
    <property type="match status" value="1"/>
</dbReference>
<evidence type="ECO:0000313" key="8">
    <source>
        <dbReference type="EMBL" id="SHM42964.1"/>
    </source>
</evidence>
<name>A0A1M7IQ76_RUMFL</name>
<dbReference type="InterPro" id="IPR052536">
    <property type="entry name" value="ABC-4_Integral_Memb_Prot"/>
</dbReference>
<dbReference type="GO" id="GO:0005886">
    <property type="term" value="C:plasma membrane"/>
    <property type="evidence" value="ECO:0007669"/>
    <property type="project" value="UniProtKB-SubCell"/>
</dbReference>
<feature type="transmembrane region" description="Helical" evidence="6">
    <location>
        <begin position="17"/>
        <end position="37"/>
    </location>
</feature>
<dbReference type="Proteomes" id="UP000184394">
    <property type="component" value="Unassembled WGS sequence"/>
</dbReference>
<dbReference type="PANTHER" id="PTHR46795:SF3">
    <property type="entry name" value="ABC TRANSPORTER PERMEASE"/>
    <property type="match status" value="1"/>
</dbReference>
<feature type="transmembrane region" description="Helical" evidence="6">
    <location>
        <begin position="57"/>
        <end position="83"/>
    </location>
</feature>
<accession>A0A1M7IQ76</accession>
<evidence type="ECO:0000256" key="6">
    <source>
        <dbReference type="PIRNR" id="PIRNR018968"/>
    </source>
</evidence>
<feature type="transmembrane region" description="Helical" evidence="6">
    <location>
        <begin position="661"/>
        <end position="682"/>
    </location>
</feature>
<keyword evidence="2 6" id="KW-1003">Cell membrane</keyword>
<comment type="similarity">
    <text evidence="6">Belongs to the ABC-4 integral membrane protein family.</text>
</comment>
<evidence type="ECO:0000256" key="1">
    <source>
        <dbReference type="ARBA" id="ARBA00004651"/>
    </source>
</evidence>
<feature type="transmembrane region" description="Helical" evidence="6">
    <location>
        <begin position="236"/>
        <end position="259"/>
    </location>
</feature>
<evidence type="ECO:0000313" key="9">
    <source>
        <dbReference type="Proteomes" id="UP000184394"/>
    </source>
</evidence>
<keyword evidence="5 6" id="KW-0472">Membrane</keyword>
<evidence type="ECO:0000259" key="7">
    <source>
        <dbReference type="Pfam" id="PF02687"/>
    </source>
</evidence>
<evidence type="ECO:0000256" key="4">
    <source>
        <dbReference type="ARBA" id="ARBA00022989"/>
    </source>
</evidence>
<feature type="transmembrane region" description="Helical" evidence="6">
    <location>
        <begin position="563"/>
        <end position="590"/>
    </location>
</feature>
<comment type="subcellular location">
    <subcellularLocation>
        <location evidence="1 6">Cell membrane</location>
        <topology evidence="1 6">Multi-pass membrane protein</topology>
    </subcellularLocation>
</comment>
<proteinExistence type="inferred from homology"/>
<feature type="domain" description="ABC3 transporter permease C-terminal" evidence="7">
    <location>
        <begin position="64"/>
        <end position="174"/>
    </location>
</feature>
<feature type="transmembrane region" description="Helical" evidence="6">
    <location>
        <begin position="289"/>
        <end position="312"/>
    </location>
</feature>
<dbReference type="PANTHER" id="PTHR46795">
    <property type="entry name" value="ABC TRANSPORTER PERMEASE-RELATED-RELATED"/>
    <property type="match status" value="1"/>
</dbReference>